<dbReference type="Proteomes" id="UP000001106">
    <property type="component" value="Chromosome"/>
</dbReference>
<protein>
    <recommendedName>
        <fullName evidence="4">DUF552 domain-containing protein</fullName>
    </recommendedName>
</protein>
<evidence type="ECO:0000256" key="1">
    <source>
        <dbReference type="SAM" id="MobiDB-lite"/>
    </source>
</evidence>
<dbReference type="RefSeq" id="WP_011973071.1">
    <property type="nucleotide sequence ID" value="NC_009635.1"/>
</dbReference>
<evidence type="ECO:0000313" key="3">
    <source>
        <dbReference type="Proteomes" id="UP000001106"/>
    </source>
</evidence>
<evidence type="ECO:0008006" key="4">
    <source>
        <dbReference type="Google" id="ProtNLM"/>
    </source>
</evidence>
<reference evidence="2" key="1">
    <citation type="submission" date="2007-06" db="EMBL/GenBank/DDBJ databases">
        <title>Complete sequence of Methanococcus aeolicus Nankai-3.</title>
        <authorList>
            <consortium name="US DOE Joint Genome Institute"/>
            <person name="Copeland A."/>
            <person name="Lucas S."/>
            <person name="Lapidus A."/>
            <person name="Barry K."/>
            <person name="Glavina del Rio T."/>
            <person name="Dalin E."/>
            <person name="Tice H."/>
            <person name="Pitluck S."/>
            <person name="Chain P."/>
            <person name="Malfatti S."/>
            <person name="Shin M."/>
            <person name="Vergez L."/>
            <person name="Schmutz J."/>
            <person name="Larimer F."/>
            <person name="Land M."/>
            <person name="Hauser L."/>
            <person name="Kyrpides N."/>
            <person name="Lykidis A."/>
            <person name="Sieprawska-Lupa M."/>
            <person name="Whitman W.B."/>
            <person name="Richardson P."/>
        </authorList>
    </citation>
    <scope>NUCLEOTIDE SEQUENCE [LARGE SCALE GENOMIC DNA]</scope>
    <source>
        <strain evidence="2">Nankai-3</strain>
    </source>
</reference>
<keyword evidence="3" id="KW-1185">Reference proteome</keyword>
<dbReference type="eggNOG" id="arCOG02263">
    <property type="taxonomic scope" value="Archaea"/>
</dbReference>
<proteinExistence type="predicted"/>
<feature type="region of interest" description="Disordered" evidence="1">
    <location>
        <begin position="130"/>
        <end position="149"/>
    </location>
</feature>
<dbReference type="EMBL" id="CP000743">
    <property type="protein sequence ID" value="ABR55939.1"/>
    <property type="molecule type" value="Genomic_DNA"/>
</dbReference>
<organism evidence="2 3">
    <name type="scientific">Methanococcus aeolicus (strain ATCC BAA-1280 / DSM 17508 / OCM 812 / Nankai-3)</name>
    <dbReference type="NCBI Taxonomy" id="419665"/>
    <lineage>
        <taxon>Archaea</taxon>
        <taxon>Methanobacteriati</taxon>
        <taxon>Methanobacteriota</taxon>
        <taxon>Methanomada group</taxon>
        <taxon>Methanococci</taxon>
        <taxon>Methanococcales</taxon>
        <taxon>Methanococcaceae</taxon>
        <taxon>Methanococcus</taxon>
    </lineage>
</organism>
<accession>A6UTW7</accession>
<dbReference type="InterPro" id="IPR007561">
    <property type="entry name" value="Cell_div_SepF/SepF-rel"/>
</dbReference>
<dbReference type="KEGG" id="mae:Maeo_0352"/>
<dbReference type="AlphaFoldDB" id="A6UTW7"/>
<evidence type="ECO:0000313" key="2">
    <source>
        <dbReference type="EMBL" id="ABR55939.1"/>
    </source>
</evidence>
<gene>
    <name evidence="2" type="ordered locus">Maeo_0352</name>
</gene>
<sequence length="149" mass="16765">MFESLKEIFQGKKTKSSNLTYGVSSIEDYEYDEIPVQINDDSNIIKMKACDLEDYRDATDITVLVEAGYIVIANTIDMERDMNEDYAAVLKYLQEKIAECDGNIVMLAPKKIMAVPKNVVIEKLIKEPEDLNKPSQNAESSSSIGESKK</sequence>
<feature type="compositionally biased region" description="Polar residues" evidence="1">
    <location>
        <begin position="133"/>
        <end position="149"/>
    </location>
</feature>
<dbReference type="Gene3D" id="3.30.110.150">
    <property type="entry name" value="SepF-like protein"/>
    <property type="match status" value="1"/>
</dbReference>
<name>A6UTW7_META3</name>
<dbReference type="HOGENOM" id="CLU_157714_0_0_2"/>
<dbReference type="OrthoDB" id="59754at2157"/>
<dbReference type="STRING" id="419665.Maeo_0352"/>
<dbReference type="Pfam" id="PF04472">
    <property type="entry name" value="SepF"/>
    <property type="match status" value="1"/>
</dbReference>
<dbReference type="InterPro" id="IPR038594">
    <property type="entry name" value="SepF-like_sf"/>
</dbReference>
<dbReference type="GeneID" id="5327564"/>